<proteinExistence type="predicted"/>
<evidence type="ECO:0000313" key="2">
    <source>
        <dbReference type="EMBL" id="SEH02532.1"/>
    </source>
</evidence>
<evidence type="ECO:0000313" key="3">
    <source>
        <dbReference type="Proteomes" id="UP000236732"/>
    </source>
</evidence>
<accession>A0A1H6EXK9</accession>
<dbReference type="Proteomes" id="UP000236732">
    <property type="component" value="Unassembled WGS sequence"/>
</dbReference>
<feature type="signal peptide" evidence="1">
    <location>
        <begin position="1"/>
        <end position="25"/>
    </location>
</feature>
<dbReference type="AlphaFoldDB" id="A0A1H6EXK9"/>
<feature type="chain" id="PRO_5009297572" evidence="1">
    <location>
        <begin position="26"/>
        <end position="136"/>
    </location>
</feature>
<reference evidence="2 3" key="1">
    <citation type="submission" date="2016-10" db="EMBL/GenBank/DDBJ databases">
        <authorList>
            <person name="de Groot N.N."/>
        </authorList>
    </citation>
    <scope>NUCLEOTIDE SEQUENCE [LARGE SCALE GENOMIC DNA]</scope>
    <source>
        <strain evidence="2 3">CGMCC 4.7037</strain>
    </source>
</reference>
<dbReference type="EMBL" id="FNVT01000027">
    <property type="protein sequence ID" value="SEH02532.1"/>
    <property type="molecule type" value="Genomic_DNA"/>
</dbReference>
<evidence type="ECO:0000256" key="1">
    <source>
        <dbReference type="SAM" id="SignalP"/>
    </source>
</evidence>
<sequence length="136" mass="15247">MIKRFAGMVLVAAAASSLMAAPAAAATTETVSAQAQLIRSKIYFGRCRDTCQIKVRITNISRRNLYNVKLNVRLKVSGRKAGTCYDYVGRIGARKVRWASCTVRTRSLSEMYNAALDGYASFRPYASTYVSYRYYR</sequence>
<gene>
    <name evidence="2" type="ORF">SAMN05444920_12770</name>
</gene>
<organism evidence="2 3">
    <name type="scientific">Nonomuraea solani</name>
    <dbReference type="NCBI Taxonomy" id="1144553"/>
    <lineage>
        <taxon>Bacteria</taxon>
        <taxon>Bacillati</taxon>
        <taxon>Actinomycetota</taxon>
        <taxon>Actinomycetes</taxon>
        <taxon>Streptosporangiales</taxon>
        <taxon>Streptosporangiaceae</taxon>
        <taxon>Nonomuraea</taxon>
    </lineage>
</organism>
<keyword evidence="3" id="KW-1185">Reference proteome</keyword>
<name>A0A1H6EXK9_9ACTN</name>
<protein>
    <submittedName>
        <fullName evidence="2">Uncharacterized protein</fullName>
    </submittedName>
</protein>
<keyword evidence="1" id="KW-0732">Signal</keyword>